<evidence type="ECO:0000256" key="1">
    <source>
        <dbReference type="SAM" id="MobiDB-lite"/>
    </source>
</evidence>
<dbReference type="EMBL" id="NQMN01000001">
    <property type="protein sequence ID" value="PAF55321.1"/>
    <property type="molecule type" value="Genomic_DNA"/>
</dbReference>
<dbReference type="Proteomes" id="UP000217033">
    <property type="component" value="Unassembled WGS sequence"/>
</dbReference>
<feature type="chain" id="PRO_5046247304" description="Lipoprotein" evidence="2">
    <location>
        <begin position="19"/>
        <end position="498"/>
    </location>
</feature>
<accession>A0ABX4H619</accession>
<feature type="signal peptide" evidence="2">
    <location>
        <begin position="1"/>
        <end position="18"/>
    </location>
</feature>
<evidence type="ECO:0000256" key="2">
    <source>
        <dbReference type="SAM" id="SignalP"/>
    </source>
</evidence>
<gene>
    <name evidence="3" type="ORF">CJF60_01365</name>
</gene>
<dbReference type="SUPFAM" id="SSF53850">
    <property type="entry name" value="Periplasmic binding protein-like II"/>
    <property type="match status" value="1"/>
</dbReference>
<name>A0ABX4H619_9BACT</name>
<sequence>MKLSKKLILSSSAFAALAAGALAVACSTTPGKGGSDNPDTSKSLKERAEDTLSDWTGTLKVAVEEDWMIAFDKAVSLLPENMRSRVEAVKIENGKSTDYIENTVSTSAQTAADLFPMPLDRIQGLIKSSTLGFVNESDLTEYGENKKLVKLDDKFYGFPLNIESVFMLYDNSVYPQTPTDITEEFNDPVNKKFVFKAADLWMGATMLNGLFTDIKNGSMEEGRKMWVTEENGKKTAPFLTNDKTKQRIKDVWTYYNKLRTGSNEKYKIVTNSNTSRDVETRSGIANQSISLTFDGPWILKDLVQYILKQNESTPTKVVEVLNKISAGMLPKLGTEQLRHFIGGWAYALNKTALGSFSTDTKAVNGKANFASYFASVLTSKNIAAEWVHGGGKVSAASGYTLDIDVSKMTFRDPSTKTKMDISKYTSVDGFEAAIKKFYESVIKAVTGQYKINMEQPKWPGGGYWTAWDANGLTSTSYATADAFLEALTKNVELELKKQ</sequence>
<evidence type="ECO:0000313" key="3">
    <source>
        <dbReference type="EMBL" id="PAF55321.1"/>
    </source>
</evidence>
<protein>
    <recommendedName>
        <fullName evidence="5">Lipoprotein</fullName>
    </recommendedName>
</protein>
<reference evidence="3" key="1">
    <citation type="submission" date="2017-08" db="EMBL/GenBank/DDBJ databases">
        <authorList>
            <person name="Alvarez-Ponce D."/>
            <person name="Weitzman C.L."/>
            <person name="Tillett R.L."/>
            <person name="Sandmeier F.C."/>
            <person name="Tracy C.R."/>
        </authorList>
    </citation>
    <scope>NUCLEOTIDE SEQUENCE [LARGE SCALE GENOMIC DNA]</scope>
    <source>
        <strain evidence="3">PS6</strain>
    </source>
</reference>
<dbReference type="RefSeq" id="WP_084231883.1">
    <property type="nucleotide sequence ID" value="NZ_FWXE01000001.1"/>
</dbReference>
<proteinExistence type="predicted"/>
<organism evidence="3 4">
    <name type="scientific">Mycoplasmopsis agassizii</name>
    <dbReference type="NCBI Taxonomy" id="33922"/>
    <lineage>
        <taxon>Bacteria</taxon>
        <taxon>Bacillati</taxon>
        <taxon>Mycoplasmatota</taxon>
        <taxon>Mycoplasmoidales</taxon>
        <taxon>Metamycoplasmataceae</taxon>
        <taxon>Mycoplasmopsis</taxon>
    </lineage>
</organism>
<comment type="caution">
    <text evidence="3">The sequence shown here is derived from an EMBL/GenBank/DDBJ whole genome shotgun (WGS) entry which is preliminary data.</text>
</comment>
<feature type="region of interest" description="Disordered" evidence="1">
    <location>
        <begin position="28"/>
        <end position="49"/>
    </location>
</feature>
<evidence type="ECO:0008006" key="5">
    <source>
        <dbReference type="Google" id="ProtNLM"/>
    </source>
</evidence>
<dbReference type="Gene3D" id="3.40.190.10">
    <property type="entry name" value="Periplasmic binding protein-like II"/>
    <property type="match status" value="2"/>
</dbReference>
<dbReference type="PROSITE" id="PS51257">
    <property type="entry name" value="PROKAR_LIPOPROTEIN"/>
    <property type="match status" value="1"/>
</dbReference>
<evidence type="ECO:0000313" key="4">
    <source>
        <dbReference type="Proteomes" id="UP000217033"/>
    </source>
</evidence>
<keyword evidence="2" id="KW-0732">Signal</keyword>
<keyword evidence="4" id="KW-1185">Reference proteome</keyword>